<keyword evidence="2" id="KW-0472">Membrane</keyword>
<evidence type="ECO:0000313" key="5">
    <source>
        <dbReference type="EMBL" id="KAG5836854.1"/>
    </source>
</evidence>
<comment type="caution">
    <text evidence="5">The sequence shown here is derived from an EMBL/GenBank/DDBJ whole genome shotgun (WGS) entry which is preliminary data.</text>
</comment>
<sequence>MEMLTSGKLSALLSLLMIWAFTGDSQRVEIPRKDMEVIEGQTVVLQAWYTPTSEISKNTVIWNFMANDSTQVISYSSGQIGIGSPEFRKRVGFSLSMPSTNLSIFINHTQESDSGRYLCNVIIPGAPGLSGELRLSVKVPPSVPVCEMTGQPVLRGNVTLSCRSSAGKPVPQYKWTKSAPLSEVFFSPMQNEKLGTLRLSNLTKNMSGKYVCRASNTAGSESCFINLEVSASINAGVIAGATVGSVVGFVAIVLFLVFILRRKKDTEEDMSNDIKEDAQAPKRVSWAKSGTGSDIVSKNGTLSSIATSPPPQDLQRHHHQNHQQHNHHHNHHQQHNHHHHHQQHNHNHQQHNHFPHRPASDTASITTATGSMTGFQVRPGEQNPLQGLPGYHAPGSASRGSLSPSSSSLHRTEGPQAQPPAHRPAPVPVGVTASNLSRMGAVPVMVPAQNQAGSLV</sequence>
<organism evidence="5 6">
    <name type="scientific">Anguilla anguilla</name>
    <name type="common">European freshwater eel</name>
    <name type="synonym">Muraena anguilla</name>
    <dbReference type="NCBI Taxonomy" id="7936"/>
    <lineage>
        <taxon>Eukaryota</taxon>
        <taxon>Metazoa</taxon>
        <taxon>Chordata</taxon>
        <taxon>Craniata</taxon>
        <taxon>Vertebrata</taxon>
        <taxon>Euteleostomi</taxon>
        <taxon>Actinopterygii</taxon>
        <taxon>Neopterygii</taxon>
        <taxon>Teleostei</taxon>
        <taxon>Anguilliformes</taxon>
        <taxon>Anguillidae</taxon>
        <taxon>Anguilla</taxon>
    </lineage>
</organism>
<feature type="transmembrane region" description="Helical" evidence="2">
    <location>
        <begin position="237"/>
        <end position="260"/>
    </location>
</feature>
<dbReference type="EMBL" id="JAFIRN010000013">
    <property type="protein sequence ID" value="KAG5836854.1"/>
    <property type="molecule type" value="Genomic_DNA"/>
</dbReference>
<dbReference type="SMART" id="SM00408">
    <property type="entry name" value="IGc2"/>
    <property type="match status" value="1"/>
</dbReference>
<feature type="compositionally biased region" description="Basic residues" evidence="1">
    <location>
        <begin position="316"/>
        <end position="356"/>
    </location>
</feature>
<evidence type="ECO:0000256" key="2">
    <source>
        <dbReference type="SAM" id="Phobius"/>
    </source>
</evidence>
<keyword evidence="2" id="KW-1133">Transmembrane helix</keyword>
<accession>A0A9D3LTQ6</accession>
<evidence type="ECO:0000313" key="6">
    <source>
        <dbReference type="Proteomes" id="UP001044222"/>
    </source>
</evidence>
<dbReference type="GO" id="GO:0005912">
    <property type="term" value="C:adherens junction"/>
    <property type="evidence" value="ECO:0007669"/>
    <property type="project" value="TreeGrafter"/>
</dbReference>
<feature type="domain" description="Ig-like" evidence="4">
    <location>
        <begin position="141"/>
        <end position="230"/>
    </location>
</feature>
<dbReference type="InterPro" id="IPR013783">
    <property type="entry name" value="Ig-like_fold"/>
</dbReference>
<reference evidence="5" key="1">
    <citation type="submission" date="2021-01" db="EMBL/GenBank/DDBJ databases">
        <title>A chromosome-scale assembly of European eel, Anguilla anguilla.</title>
        <authorList>
            <person name="Henkel C."/>
            <person name="Jong-Raadsen S.A."/>
            <person name="Dufour S."/>
            <person name="Weltzien F.-A."/>
            <person name="Palstra A.P."/>
            <person name="Pelster B."/>
            <person name="Spaink H.P."/>
            <person name="Van Den Thillart G.E."/>
            <person name="Jansen H."/>
            <person name="Zahm M."/>
            <person name="Klopp C."/>
            <person name="Cedric C."/>
            <person name="Louis A."/>
            <person name="Berthelot C."/>
            <person name="Parey E."/>
            <person name="Roest Crollius H."/>
            <person name="Montfort J."/>
            <person name="Robinson-Rechavi M."/>
            <person name="Bucao C."/>
            <person name="Bouchez O."/>
            <person name="Gislard M."/>
            <person name="Lluch J."/>
            <person name="Milhes M."/>
            <person name="Lampietro C."/>
            <person name="Lopez Roques C."/>
            <person name="Donnadieu C."/>
            <person name="Braasch I."/>
            <person name="Desvignes T."/>
            <person name="Postlethwait J."/>
            <person name="Bobe J."/>
            <person name="Guiguen Y."/>
            <person name="Dirks R."/>
        </authorList>
    </citation>
    <scope>NUCLEOTIDE SEQUENCE</scope>
    <source>
        <strain evidence="5">Tag_6206</strain>
        <tissue evidence="5">Liver</tissue>
    </source>
</reference>
<proteinExistence type="predicted"/>
<feature type="compositionally biased region" description="Pro residues" evidence="1">
    <location>
        <begin position="417"/>
        <end position="427"/>
    </location>
</feature>
<dbReference type="AlphaFoldDB" id="A0A9D3LTQ6"/>
<dbReference type="GO" id="GO:0007156">
    <property type="term" value="P:homophilic cell adhesion via plasma membrane adhesion molecules"/>
    <property type="evidence" value="ECO:0007669"/>
    <property type="project" value="TreeGrafter"/>
</dbReference>
<dbReference type="Gene3D" id="2.60.40.10">
    <property type="entry name" value="Immunoglobulins"/>
    <property type="match status" value="2"/>
</dbReference>
<feature type="compositionally biased region" description="Low complexity" evidence="1">
    <location>
        <begin position="393"/>
        <end position="416"/>
    </location>
</feature>
<gene>
    <name evidence="5" type="ORF">ANANG_G00233110</name>
</gene>
<protein>
    <recommendedName>
        <fullName evidence="4">Ig-like domain-containing protein</fullName>
    </recommendedName>
</protein>
<dbReference type="SUPFAM" id="SSF48726">
    <property type="entry name" value="Immunoglobulin"/>
    <property type="match status" value="2"/>
</dbReference>
<dbReference type="Pfam" id="PF13927">
    <property type="entry name" value="Ig_3"/>
    <property type="match status" value="1"/>
</dbReference>
<dbReference type="PROSITE" id="PS50835">
    <property type="entry name" value="IG_LIKE"/>
    <property type="match status" value="1"/>
</dbReference>
<dbReference type="SMART" id="SM00409">
    <property type="entry name" value="IG"/>
    <property type="match status" value="2"/>
</dbReference>
<dbReference type="InterPro" id="IPR036179">
    <property type="entry name" value="Ig-like_dom_sf"/>
</dbReference>
<dbReference type="GO" id="GO:0005886">
    <property type="term" value="C:plasma membrane"/>
    <property type="evidence" value="ECO:0007669"/>
    <property type="project" value="TreeGrafter"/>
</dbReference>
<evidence type="ECO:0000256" key="1">
    <source>
        <dbReference type="SAM" id="MobiDB-lite"/>
    </source>
</evidence>
<feature type="signal peptide" evidence="3">
    <location>
        <begin position="1"/>
        <end position="25"/>
    </location>
</feature>
<keyword evidence="3" id="KW-0732">Signal</keyword>
<dbReference type="GO" id="GO:0098632">
    <property type="term" value="F:cell-cell adhesion mediator activity"/>
    <property type="evidence" value="ECO:0007669"/>
    <property type="project" value="TreeGrafter"/>
</dbReference>
<dbReference type="PANTHER" id="PTHR44549:SF1">
    <property type="entry name" value="ENDOTHELIAL CELL-SELECTIVE ADHESION MOLECULE"/>
    <property type="match status" value="1"/>
</dbReference>
<feature type="region of interest" description="Disordered" evidence="1">
    <location>
        <begin position="266"/>
        <end position="431"/>
    </location>
</feature>
<evidence type="ECO:0000259" key="4">
    <source>
        <dbReference type="PROSITE" id="PS50835"/>
    </source>
</evidence>
<keyword evidence="6" id="KW-1185">Reference proteome</keyword>
<dbReference type="InterPro" id="IPR007110">
    <property type="entry name" value="Ig-like_dom"/>
</dbReference>
<feature type="chain" id="PRO_5039214317" description="Ig-like domain-containing protein" evidence="3">
    <location>
        <begin position="26"/>
        <end position="456"/>
    </location>
</feature>
<name>A0A9D3LTQ6_ANGAN</name>
<feature type="compositionally biased region" description="Polar residues" evidence="1">
    <location>
        <begin position="361"/>
        <end position="374"/>
    </location>
</feature>
<dbReference type="Pfam" id="PF07686">
    <property type="entry name" value="V-set"/>
    <property type="match status" value="1"/>
</dbReference>
<dbReference type="Proteomes" id="UP001044222">
    <property type="component" value="Chromosome 13"/>
</dbReference>
<feature type="compositionally biased region" description="Polar residues" evidence="1">
    <location>
        <begin position="288"/>
        <end position="307"/>
    </location>
</feature>
<keyword evidence="2" id="KW-0812">Transmembrane</keyword>
<evidence type="ECO:0000256" key="3">
    <source>
        <dbReference type="SAM" id="SignalP"/>
    </source>
</evidence>
<dbReference type="InterPro" id="IPR013106">
    <property type="entry name" value="Ig_V-set"/>
</dbReference>
<dbReference type="CDD" id="cd00096">
    <property type="entry name" value="Ig"/>
    <property type="match status" value="1"/>
</dbReference>
<dbReference type="PANTHER" id="PTHR44549">
    <property type="entry name" value="ENDOTHELIAL CELL-SELECTIVE ADHESION MOLECULE"/>
    <property type="match status" value="1"/>
</dbReference>
<dbReference type="InterPro" id="IPR003598">
    <property type="entry name" value="Ig_sub2"/>
</dbReference>
<dbReference type="InterPro" id="IPR042757">
    <property type="entry name" value="ESAM"/>
</dbReference>
<dbReference type="InterPro" id="IPR003599">
    <property type="entry name" value="Ig_sub"/>
</dbReference>